<gene>
    <name evidence="2" type="ORF">FB567DRAFT_178804</name>
</gene>
<feature type="region of interest" description="Disordered" evidence="1">
    <location>
        <begin position="350"/>
        <end position="369"/>
    </location>
</feature>
<comment type="caution">
    <text evidence="2">The sequence shown here is derived from an EMBL/GenBank/DDBJ whole genome shotgun (WGS) entry which is preliminary data.</text>
</comment>
<dbReference type="Proteomes" id="UP000813461">
    <property type="component" value="Unassembled WGS sequence"/>
</dbReference>
<evidence type="ECO:0000313" key="3">
    <source>
        <dbReference type="Proteomes" id="UP000813461"/>
    </source>
</evidence>
<feature type="compositionally biased region" description="Acidic residues" evidence="1">
    <location>
        <begin position="351"/>
        <end position="369"/>
    </location>
</feature>
<dbReference type="EMBL" id="JAGMVJ010000002">
    <property type="protein sequence ID" value="KAH7093713.1"/>
    <property type="molecule type" value="Genomic_DNA"/>
</dbReference>
<evidence type="ECO:0000256" key="1">
    <source>
        <dbReference type="SAM" id="MobiDB-lite"/>
    </source>
</evidence>
<accession>A0A8K0RF34</accession>
<organism evidence="2 3">
    <name type="scientific">Paraphoma chrysanthemicola</name>
    <dbReference type="NCBI Taxonomy" id="798071"/>
    <lineage>
        <taxon>Eukaryota</taxon>
        <taxon>Fungi</taxon>
        <taxon>Dikarya</taxon>
        <taxon>Ascomycota</taxon>
        <taxon>Pezizomycotina</taxon>
        <taxon>Dothideomycetes</taxon>
        <taxon>Pleosporomycetidae</taxon>
        <taxon>Pleosporales</taxon>
        <taxon>Pleosporineae</taxon>
        <taxon>Phaeosphaeriaceae</taxon>
        <taxon>Paraphoma</taxon>
    </lineage>
</organism>
<proteinExistence type="predicted"/>
<reference evidence="2" key="1">
    <citation type="journal article" date="2021" name="Nat. Commun.">
        <title>Genetic determinants of endophytism in the Arabidopsis root mycobiome.</title>
        <authorList>
            <person name="Mesny F."/>
            <person name="Miyauchi S."/>
            <person name="Thiergart T."/>
            <person name="Pickel B."/>
            <person name="Atanasova L."/>
            <person name="Karlsson M."/>
            <person name="Huettel B."/>
            <person name="Barry K.W."/>
            <person name="Haridas S."/>
            <person name="Chen C."/>
            <person name="Bauer D."/>
            <person name="Andreopoulos W."/>
            <person name="Pangilinan J."/>
            <person name="LaButti K."/>
            <person name="Riley R."/>
            <person name="Lipzen A."/>
            <person name="Clum A."/>
            <person name="Drula E."/>
            <person name="Henrissat B."/>
            <person name="Kohler A."/>
            <person name="Grigoriev I.V."/>
            <person name="Martin F.M."/>
            <person name="Hacquard S."/>
        </authorList>
    </citation>
    <scope>NUCLEOTIDE SEQUENCE</scope>
    <source>
        <strain evidence="2">MPI-SDFR-AT-0120</strain>
    </source>
</reference>
<protein>
    <submittedName>
        <fullName evidence="2">Uncharacterized protein</fullName>
    </submittedName>
</protein>
<dbReference type="AlphaFoldDB" id="A0A8K0RF34"/>
<evidence type="ECO:0000313" key="2">
    <source>
        <dbReference type="EMBL" id="KAH7093713.1"/>
    </source>
</evidence>
<name>A0A8K0RF34_9PLEO</name>
<keyword evidence="3" id="KW-1185">Reference proteome</keyword>
<sequence length="369" mass="42429">MSSQQDTTDEALLALHEKASANLAAKLERVRLPRHIVRDLSIDDIYSGAASLHTPLVPADVQLPYIFSNHNALYANRRILPHPTTPAQLQLIRAQWFWGFDYRHNFCPANIGSRIGIRYNIMLMLLMLVHPELQTLCEPGTYDFIQCFIAAWKEDEDRSEDFAAREAFIDMWAKGPFDLIYFTKHQLAVLRDELRLMYIKLNDSLDGQELHIPLDEIDFVTVMRELHPEQIRSFSLALIRAWWRVRYIASKNTDTERKCAARETTDLEKDDCSIETMFVKLSIATPSAQDLKLVDWEDELVKGVLVDIDEDLEPRSGSTASQTSSQMPWMDKKTAMNLFAGNYRKLGLQVGDEEDAEQELEQADGFEEM</sequence>
<dbReference type="OrthoDB" id="3688966at2759"/>